<dbReference type="Proteomes" id="UP000295367">
    <property type="component" value="Unassembled WGS sequence"/>
</dbReference>
<proteinExistence type="predicted"/>
<feature type="compositionally biased region" description="Basic and acidic residues" evidence="2">
    <location>
        <begin position="252"/>
        <end position="261"/>
    </location>
</feature>
<gene>
    <name evidence="4" type="ORF">EDC63_10216</name>
</gene>
<accession>A0A4V2W2U6</accession>
<dbReference type="Pfam" id="PF00515">
    <property type="entry name" value="TPR_1"/>
    <property type="match status" value="1"/>
</dbReference>
<dbReference type="AlphaFoldDB" id="A0A4V2W2U6"/>
<evidence type="ECO:0000313" key="4">
    <source>
        <dbReference type="EMBL" id="TCV89499.1"/>
    </source>
</evidence>
<evidence type="ECO:0000313" key="5">
    <source>
        <dbReference type="Proteomes" id="UP000295367"/>
    </source>
</evidence>
<dbReference type="EMBL" id="SMCO01000002">
    <property type="protein sequence ID" value="TCV89499.1"/>
    <property type="molecule type" value="Genomic_DNA"/>
</dbReference>
<feature type="compositionally biased region" description="Polar residues" evidence="2">
    <location>
        <begin position="274"/>
        <end position="291"/>
    </location>
</feature>
<evidence type="ECO:0000256" key="3">
    <source>
        <dbReference type="SAM" id="SignalP"/>
    </source>
</evidence>
<feature type="chain" id="PRO_5020362516" evidence="3">
    <location>
        <begin position="20"/>
        <end position="320"/>
    </location>
</feature>
<feature type="repeat" description="TPR" evidence="1">
    <location>
        <begin position="79"/>
        <end position="112"/>
    </location>
</feature>
<dbReference type="Gene3D" id="1.25.40.10">
    <property type="entry name" value="Tetratricopeptide repeat domain"/>
    <property type="match status" value="1"/>
</dbReference>
<feature type="compositionally biased region" description="Polar residues" evidence="2">
    <location>
        <begin position="239"/>
        <end position="249"/>
    </location>
</feature>
<feature type="region of interest" description="Disordered" evidence="2">
    <location>
        <begin position="125"/>
        <end position="300"/>
    </location>
</feature>
<dbReference type="SUPFAM" id="SSF48452">
    <property type="entry name" value="TPR-like"/>
    <property type="match status" value="1"/>
</dbReference>
<dbReference type="InterPro" id="IPR011990">
    <property type="entry name" value="TPR-like_helical_dom_sf"/>
</dbReference>
<feature type="compositionally biased region" description="Low complexity" evidence="2">
    <location>
        <begin position="215"/>
        <end position="238"/>
    </location>
</feature>
<dbReference type="PROSITE" id="PS50005">
    <property type="entry name" value="TPR"/>
    <property type="match status" value="1"/>
</dbReference>
<keyword evidence="5" id="KW-1185">Reference proteome</keyword>
<keyword evidence="1" id="KW-0802">TPR repeat</keyword>
<dbReference type="RefSeq" id="WP_165922906.1">
    <property type="nucleotide sequence ID" value="NZ_BHVT01000081.1"/>
</dbReference>
<keyword evidence="3" id="KW-0732">Signal</keyword>
<protein>
    <submittedName>
        <fullName evidence="4">Ca-activated chloride channel family protein</fullName>
    </submittedName>
</protein>
<sequence>MMRGLLIICLLVWTAIAQASDTWKNLWLTADQQGEQLMQQGKAKEAARIFSNPRRKAYAELQAKDYQHAAKDFETFNDSDGHYNRGNALAKAGQLQEAIKAYDAALAHDPKNEDARHNRELVAKALQKQPPQPKPSPTDKSSSNENKNTSNNQPGNKKDANKQADDKKSSTSKDTENNGQQNQNNRAKSNQDKADQSKNNNTNTKQKDANSGQKNANSEQKANQEQEQQAQENQPGQASKPNTQPQPGNDANEAKQAKQDAEAALNKLPAGQKAVSSNTPVSEKQLAQEQWLQRIPDDPGGLLRRKFMIEHMIRQQGTNP</sequence>
<organism evidence="4 5">
    <name type="scientific">Sulfurirhabdus autotrophica</name>
    <dbReference type="NCBI Taxonomy" id="1706046"/>
    <lineage>
        <taxon>Bacteria</taxon>
        <taxon>Pseudomonadati</taxon>
        <taxon>Pseudomonadota</taxon>
        <taxon>Betaproteobacteria</taxon>
        <taxon>Nitrosomonadales</taxon>
        <taxon>Sulfuricellaceae</taxon>
        <taxon>Sulfurirhabdus</taxon>
    </lineage>
</organism>
<feature type="compositionally biased region" description="Basic and acidic residues" evidence="2">
    <location>
        <begin position="156"/>
        <end position="176"/>
    </location>
</feature>
<name>A0A4V2W2U6_9PROT</name>
<comment type="caution">
    <text evidence="4">The sequence shown here is derived from an EMBL/GenBank/DDBJ whole genome shotgun (WGS) entry which is preliminary data.</text>
</comment>
<feature type="signal peptide" evidence="3">
    <location>
        <begin position="1"/>
        <end position="19"/>
    </location>
</feature>
<feature type="compositionally biased region" description="Low complexity" evidence="2">
    <location>
        <begin position="138"/>
        <end position="152"/>
    </location>
</feature>
<evidence type="ECO:0000256" key="1">
    <source>
        <dbReference type="PROSITE-ProRule" id="PRU00339"/>
    </source>
</evidence>
<feature type="compositionally biased region" description="Polar residues" evidence="2">
    <location>
        <begin position="177"/>
        <end position="188"/>
    </location>
</feature>
<dbReference type="InterPro" id="IPR019734">
    <property type="entry name" value="TPR_rpt"/>
</dbReference>
<evidence type="ECO:0000256" key="2">
    <source>
        <dbReference type="SAM" id="MobiDB-lite"/>
    </source>
</evidence>
<dbReference type="SMART" id="SM00028">
    <property type="entry name" value="TPR"/>
    <property type="match status" value="1"/>
</dbReference>
<reference evidence="4 5" key="1">
    <citation type="submission" date="2019-03" db="EMBL/GenBank/DDBJ databases">
        <title>Genomic Encyclopedia of Type Strains, Phase IV (KMG-IV): sequencing the most valuable type-strain genomes for metagenomic binning, comparative biology and taxonomic classification.</title>
        <authorList>
            <person name="Goeker M."/>
        </authorList>
    </citation>
    <scope>NUCLEOTIDE SEQUENCE [LARGE SCALE GENOMIC DNA]</scope>
    <source>
        <strain evidence="4 5">DSM 100309</strain>
    </source>
</reference>